<evidence type="ECO:0000256" key="6">
    <source>
        <dbReference type="ARBA" id="ARBA00022728"/>
    </source>
</evidence>
<dbReference type="PANTHER" id="PTHR11805">
    <property type="entry name" value="CYSTEINE-RICH PDZ-BINDING PROTEIN"/>
    <property type="match status" value="1"/>
</dbReference>
<gene>
    <name evidence="10" type="ORF">QR680_011181</name>
</gene>
<sequence length="161" mass="19076">MRRRRLFLDGRCFFLWRLSGRGHPPHRHRHRRNSEERTHRYPRRHLQAHQKKKNCHFDAHDTMVCEKCETKLSRLATTTVRKAKLETKPGQSSKKITSENKLLSAQDKFKAKEDFKKCRICNHSTHKMGHHYCATCAYQKGICAMCGRKITKVALHRQSLE</sequence>
<evidence type="ECO:0000256" key="4">
    <source>
        <dbReference type="ARBA" id="ARBA00022490"/>
    </source>
</evidence>
<evidence type="ECO:0000313" key="11">
    <source>
        <dbReference type="Proteomes" id="UP001175271"/>
    </source>
</evidence>
<evidence type="ECO:0000256" key="5">
    <source>
        <dbReference type="ARBA" id="ARBA00022664"/>
    </source>
</evidence>
<evidence type="ECO:0000256" key="1">
    <source>
        <dbReference type="ARBA" id="ARBA00004496"/>
    </source>
</evidence>
<dbReference type="GO" id="GO:0005681">
    <property type="term" value="C:spliceosomal complex"/>
    <property type="evidence" value="ECO:0007669"/>
    <property type="project" value="UniProtKB-KW"/>
</dbReference>
<dbReference type="GO" id="GO:0005737">
    <property type="term" value="C:cytoplasm"/>
    <property type="evidence" value="ECO:0007669"/>
    <property type="project" value="UniProtKB-SubCell"/>
</dbReference>
<reference evidence="10" key="1">
    <citation type="submission" date="2023-06" db="EMBL/GenBank/DDBJ databases">
        <title>Genomic analysis of the entomopathogenic nematode Steinernema hermaphroditum.</title>
        <authorList>
            <person name="Schwarz E.M."/>
            <person name="Heppert J.K."/>
            <person name="Baniya A."/>
            <person name="Schwartz H.T."/>
            <person name="Tan C.-H."/>
            <person name="Antoshechkin I."/>
            <person name="Sternberg P.W."/>
            <person name="Goodrich-Blair H."/>
            <person name="Dillman A.R."/>
        </authorList>
    </citation>
    <scope>NUCLEOTIDE SEQUENCE</scope>
    <source>
        <strain evidence="10">PS9179</strain>
        <tissue evidence="10">Whole animal</tissue>
    </source>
</reference>
<dbReference type="GO" id="GO:0006397">
    <property type="term" value="P:mRNA processing"/>
    <property type="evidence" value="ECO:0007669"/>
    <property type="project" value="UniProtKB-KW"/>
</dbReference>
<comment type="caution">
    <text evidence="10">The sequence shown here is derived from an EMBL/GenBank/DDBJ whole genome shotgun (WGS) entry which is preliminary data.</text>
</comment>
<keyword evidence="4" id="KW-0963">Cytoplasm</keyword>
<protein>
    <recommendedName>
        <fullName evidence="3">Cysteine-rich PDZ-binding protein</fullName>
    </recommendedName>
    <alternativeName>
        <fullName evidence="8">Cysteine-rich interactor of PDZ three</fullName>
    </alternativeName>
</protein>
<comment type="similarity">
    <text evidence="2">Belongs to the CRIPT family.</text>
</comment>
<evidence type="ECO:0000256" key="7">
    <source>
        <dbReference type="ARBA" id="ARBA00023187"/>
    </source>
</evidence>
<keyword evidence="6" id="KW-0747">Spliceosome</keyword>
<evidence type="ECO:0000256" key="2">
    <source>
        <dbReference type="ARBA" id="ARBA00009021"/>
    </source>
</evidence>
<evidence type="ECO:0000256" key="3">
    <source>
        <dbReference type="ARBA" id="ARBA00018615"/>
    </source>
</evidence>
<dbReference type="EMBL" id="JAUCMV010000001">
    <property type="protein sequence ID" value="KAK0429084.1"/>
    <property type="molecule type" value="Genomic_DNA"/>
</dbReference>
<dbReference type="GO" id="GO:0008380">
    <property type="term" value="P:RNA splicing"/>
    <property type="evidence" value="ECO:0007669"/>
    <property type="project" value="UniProtKB-KW"/>
</dbReference>
<dbReference type="InterPro" id="IPR019367">
    <property type="entry name" value="PDZ-binding_CRIPT"/>
</dbReference>
<comment type="subcellular location">
    <subcellularLocation>
        <location evidence="1">Cytoplasm</location>
    </subcellularLocation>
</comment>
<feature type="compositionally biased region" description="Basic residues" evidence="9">
    <location>
        <begin position="40"/>
        <end position="50"/>
    </location>
</feature>
<name>A0AA39ITV6_9BILA</name>
<evidence type="ECO:0000256" key="9">
    <source>
        <dbReference type="SAM" id="MobiDB-lite"/>
    </source>
</evidence>
<dbReference type="GO" id="GO:0031122">
    <property type="term" value="P:cytoplasmic microtubule organization"/>
    <property type="evidence" value="ECO:0007669"/>
    <property type="project" value="TreeGrafter"/>
</dbReference>
<feature type="region of interest" description="Disordered" evidence="9">
    <location>
        <begin position="22"/>
        <end position="50"/>
    </location>
</feature>
<dbReference type="PANTHER" id="PTHR11805:SF1">
    <property type="entry name" value="CYSTEINE-RICH PDZ-BINDING PROTEIN"/>
    <property type="match status" value="1"/>
</dbReference>
<dbReference type="Proteomes" id="UP001175271">
    <property type="component" value="Unassembled WGS sequence"/>
</dbReference>
<keyword evidence="5" id="KW-0507">mRNA processing</keyword>
<evidence type="ECO:0000313" key="10">
    <source>
        <dbReference type="EMBL" id="KAK0429084.1"/>
    </source>
</evidence>
<dbReference type="Pfam" id="PF10235">
    <property type="entry name" value="Cript"/>
    <property type="match status" value="1"/>
</dbReference>
<keyword evidence="7" id="KW-0508">mRNA splicing</keyword>
<keyword evidence="11" id="KW-1185">Reference proteome</keyword>
<dbReference type="AlphaFoldDB" id="A0AA39ITV6"/>
<feature type="compositionally biased region" description="Basic residues" evidence="9">
    <location>
        <begin position="23"/>
        <end position="32"/>
    </location>
</feature>
<accession>A0AA39ITV6</accession>
<evidence type="ECO:0000256" key="8">
    <source>
        <dbReference type="ARBA" id="ARBA00032518"/>
    </source>
</evidence>
<proteinExistence type="inferred from homology"/>
<dbReference type="GO" id="GO:0008017">
    <property type="term" value="F:microtubule binding"/>
    <property type="evidence" value="ECO:0007669"/>
    <property type="project" value="TreeGrafter"/>
</dbReference>
<organism evidence="10 11">
    <name type="scientific">Steinernema hermaphroditum</name>
    <dbReference type="NCBI Taxonomy" id="289476"/>
    <lineage>
        <taxon>Eukaryota</taxon>
        <taxon>Metazoa</taxon>
        <taxon>Ecdysozoa</taxon>
        <taxon>Nematoda</taxon>
        <taxon>Chromadorea</taxon>
        <taxon>Rhabditida</taxon>
        <taxon>Tylenchina</taxon>
        <taxon>Panagrolaimomorpha</taxon>
        <taxon>Strongyloidoidea</taxon>
        <taxon>Steinernematidae</taxon>
        <taxon>Steinernema</taxon>
    </lineage>
</organism>